<dbReference type="InterPro" id="IPR002110">
    <property type="entry name" value="Ankyrin_rpt"/>
</dbReference>
<dbReference type="VEuPathDB" id="CryptoDB:Cvel_13353"/>
<accession>A0A0G4IDA8</accession>
<dbReference type="Gene3D" id="1.25.40.20">
    <property type="entry name" value="Ankyrin repeat-containing domain"/>
    <property type="match status" value="2"/>
</dbReference>
<protein>
    <submittedName>
        <fullName evidence="2">Uncharacterized protein</fullName>
    </submittedName>
</protein>
<dbReference type="SUPFAM" id="SSF48403">
    <property type="entry name" value="Ankyrin repeat"/>
    <property type="match status" value="1"/>
</dbReference>
<reference evidence="2" key="1">
    <citation type="submission" date="2014-11" db="EMBL/GenBank/DDBJ databases">
        <authorList>
            <person name="Otto D Thomas"/>
            <person name="Naeem Raeece"/>
        </authorList>
    </citation>
    <scope>NUCLEOTIDE SEQUENCE</scope>
</reference>
<dbReference type="PROSITE" id="PS50297">
    <property type="entry name" value="ANK_REP_REGION"/>
    <property type="match status" value="4"/>
</dbReference>
<dbReference type="EMBL" id="CDMZ01005851">
    <property type="protein sequence ID" value="CEM55198.1"/>
    <property type="molecule type" value="Genomic_DNA"/>
</dbReference>
<feature type="repeat" description="ANK" evidence="1">
    <location>
        <begin position="151"/>
        <end position="183"/>
    </location>
</feature>
<sequence>MMKTRQDLGSLLHDVVERNDIEAVKLLQGLGASLEEKQKILELPLSLSGFEGAGGRKVTVPGTPLPSSEPLSKGGWKFCSSSWKRLGKRGQGSTSLLRTFCSSINAAIVVLFNVEGQTASAVFLAAWNGHTSTVQFLVEHHEAPINGAEQDINTPLFVAASRGHLETVRFLVDKKASLRPRGRSPLFVAAENGHVQTVEFLFQKGVPLDERKRNGQHTIFAATENGHFETVKFLADNGADLNVLNQHGETPLFVAARKGHLMIVKLLEEKGANTNIRNSNGRTPWDVAKSFKHQEVFLYLIGGGSGRPRATLLNSAQSDGTRPISTRIKRFAPDVCVEPTQARTQPQLATRASSVVWSFVNGMNLNYVD</sequence>
<gene>
    <name evidence="2" type="ORF">Cvel_13353</name>
</gene>
<evidence type="ECO:0000256" key="1">
    <source>
        <dbReference type="PROSITE-ProRule" id="PRU00023"/>
    </source>
</evidence>
<keyword evidence="1" id="KW-0040">ANK repeat</keyword>
<evidence type="ECO:0000313" key="2">
    <source>
        <dbReference type="EMBL" id="CEM55198.1"/>
    </source>
</evidence>
<dbReference type="PANTHER" id="PTHR44207:SF2">
    <property type="entry name" value="REPEAT PROTEIN, PUTATIVE-RELATED"/>
    <property type="match status" value="1"/>
</dbReference>
<feature type="repeat" description="ANK" evidence="1">
    <location>
        <begin position="181"/>
        <end position="213"/>
    </location>
</feature>
<dbReference type="SMART" id="SM00248">
    <property type="entry name" value="ANK"/>
    <property type="match status" value="7"/>
</dbReference>
<proteinExistence type="predicted"/>
<feature type="repeat" description="ANK" evidence="1">
    <location>
        <begin position="247"/>
        <end position="279"/>
    </location>
</feature>
<dbReference type="PROSITE" id="PS50088">
    <property type="entry name" value="ANK_REPEAT"/>
    <property type="match status" value="4"/>
</dbReference>
<dbReference type="PhylomeDB" id="A0A0G4IDA8"/>
<dbReference type="PRINTS" id="PR01415">
    <property type="entry name" value="ANKYRIN"/>
</dbReference>
<dbReference type="InterPro" id="IPR036770">
    <property type="entry name" value="Ankyrin_rpt-contain_sf"/>
</dbReference>
<name>A0A0G4IDA8_9ALVE</name>
<feature type="repeat" description="ANK" evidence="1">
    <location>
        <begin position="214"/>
        <end position="246"/>
    </location>
</feature>
<organism evidence="2">
    <name type="scientific">Chromera velia CCMP2878</name>
    <dbReference type="NCBI Taxonomy" id="1169474"/>
    <lineage>
        <taxon>Eukaryota</taxon>
        <taxon>Sar</taxon>
        <taxon>Alveolata</taxon>
        <taxon>Colpodellida</taxon>
        <taxon>Chromeraceae</taxon>
        <taxon>Chromera</taxon>
    </lineage>
</organism>
<dbReference type="AlphaFoldDB" id="A0A0G4IDA8"/>
<dbReference type="Pfam" id="PF12796">
    <property type="entry name" value="Ank_2"/>
    <property type="match status" value="2"/>
</dbReference>
<dbReference type="PANTHER" id="PTHR44207">
    <property type="entry name" value="SURFACE ANTIGEN BSPA-LIKE-RELATED"/>
    <property type="match status" value="1"/>
</dbReference>